<name>A0A2P6RAI7_ROSCH</name>
<accession>A0A2P6RAI7</accession>
<comment type="caution">
    <text evidence="1">The sequence shown here is derived from an EMBL/GenBank/DDBJ whole genome shotgun (WGS) entry which is preliminary data.</text>
</comment>
<dbReference type="EMBL" id="PDCK01000041">
    <property type="protein sequence ID" value="PRQ43426.1"/>
    <property type="molecule type" value="Genomic_DNA"/>
</dbReference>
<organism evidence="1 2">
    <name type="scientific">Rosa chinensis</name>
    <name type="common">China rose</name>
    <dbReference type="NCBI Taxonomy" id="74649"/>
    <lineage>
        <taxon>Eukaryota</taxon>
        <taxon>Viridiplantae</taxon>
        <taxon>Streptophyta</taxon>
        <taxon>Embryophyta</taxon>
        <taxon>Tracheophyta</taxon>
        <taxon>Spermatophyta</taxon>
        <taxon>Magnoliopsida</taxon>
        <taxon>eudicotyledons</taxon>
        <taxon>Gunneridae</taxon>
        <taxon>Pentapetalae</taxon>
        <taxon>rosids</taxon>
        <taxon>fabids</taxon>
        <taxon>Rosales</taxon>
        <taxon>Rosaceae</taxon>
        <taxon>Rosoideae</taxon>
        <taxon>Rosoideae incertae sedis</taxon>
        <taxon>Rosa</taxon>
    </lineage>
</organism>
<evidence type="ECO:0000313" key="1">
    <source>
        <dbReference type="EMBL" id="PRQ43426.1"/>
    </source>
</evidence>
<keyword evidence="2" id="KW-1185">Reference proteome</keyword>
<reference evidence="1 2" key="1">
    <citation type="journal article" date="2018" name="Nat. Genet.">
        <title>The Rosa genome provides new insights in the design of modern roses.</title>
        <authorList>
            <person name="Bendahmane M."/>
        </authorList>
    </citation>
    <scope>NUCLEOTIDE SEQUENCE [LARGE SCALE GENOMIC DNA]</scope>
    <source>
        <strain evidence="2">cv. Old Blush</strain>
    </source>
</reference>
<proteinExistence type="predicted"/>
<gene>
    <name evidence="1" type="ORF">RchiOBHm_Chr3g0468351</name>
</gene>
<dbReference type="Gramene" id="PRQ43426">
    <property type="protein sequence ID" value="PRQ43426"/>
    <property type="gene ID" value="RchiOBHm_Chr3g0468351"/>
</dbReference>
<sequence length="77" mass="8793">MRKAGYKPNDYYLEQLIEEWCEGVIQDSSPKQGEFSYWDKADIGRSGSLLLQKVAEHLQRHIADTLAVHLQGLTTSQ</sequence>
<dbReference type="AlphaFoldDB" id="A0A2P6RAI7"/>
<dbReference type="STRING" id="74649.A0A2P6RAI7"/>
<evidence type="ECO:0000313" key="2">
    <source>
        <dbReference type="Proteomes" id="UP000238479"/>
    </source>
</evidence>
<protein>
    <submittedName>
        <fullName evidence="1">Uncharacterized protein</fullName>
    </submittedName>
</protein>
<dbReference type="Proteomes" id="UP000238479">
    <property type="component" value="Chromosome 3"/>
</dbReference>